<feature type="signal peptide" evidence="1">
    <location>
        <begin position="1"/>
        <end position="17"/>
    </location>
</feature>
<feature type="chain" id="PRO_5014966967" evidence="1">
    <location>
        <begin position="18"/>
        <end position="76"/>
    </location>
</feature>
<name>A0A2M4B2S4_9DIPT</name>
<evidence type="ECO:0000256" key="1">
    <source>
        <dbReference type="SAM" id="SignalP"/>
    </source>
</evidence>
<organism evidence="2">
    <name type="scientific">Anopheles triannulatus</name>
    <dbReference type="NCBI Taxonomy" id="58253"/>
    <lineage>
        <taxon>Eukaryota</taxon>
        <taxon>Metazoa</taxon>
        <taxon>Ecdysozoa</taxon>
        <taxon>Arthropoda</taxon>
        <taxon>Hexapoda</taxon>
        <taxon>Insecta</taxon>
        <taxon>Pterygota</taxon>
        <taxon>Neoptera</taxon>
        <taxon>Endopterygota</taxon>
        <taxon>Diptera</taxon>
        <taxon>Nematocera</taxon>
        <taxon>Culicoidea</taxon>
        <taxon>Culicidae</taxon>
        <taxon>Anophelinae</taxon>
        <taxon>Anopheles</taxon>
    </lineage>
</organism>
<accession>A0A2M4B2S4</accession>
<sequence length="76" mass="8438">MFFSLLLLIIQVDRSVSRSSSTSNFPSSFAIIRTISHTQTQHTRAPGLERGSGSHRREFVYRSVSASCVSVCAYVI</sequence>
<evidence type="ECO:0000313" key="2">
    <source>
        <dbReference type="EMBL" id="MBW47327.1"/>
    </source>
</evidence>
<dbReference type="EMBL" id="GGFK01014006">
    <property type="protein sequence ID" value="MBW47327.1"/>
    <property type="molecule type" value="Transcribed_RNA"/>
</dbReference>
<keyword evidence="1" id="KW-0732">Signal</keyword>
<dbReference type="AlphaFoldDB" id="A0A2M4B2S4"/>
<proteinExistence type="predicted"/>
<protein>
    <submittedName>
        <fullName evidence="2">Putative secreted protein</fullName>
    </submittedName>
</protein>
<reference evidence="2" key="1">
    <citation type="submission" date="2018-01" db="EMBL/GenBank/DDBJ databases">
        <title>An insight into the sialome of Amazonian anophelines.</title>
        <authorList>
            <person name="Ribeiro J.M."/>
            <person name="Scarpassa V."/>
            <person name="Calvo E."/>
        </authorList>
    </citation>
    <scope>NUCLEOTIDE SEQUENCE</scope>
    <source>
        <tissue evidence="2">Salivary glands</tissue>
    </source>
</reference>